<reference evidence="1" key="2">
    <citation type="journal article" date="2023" name="Microbiol Resour">
        <title>Decontamination and Annotation of the Draft Genome Sequence of the Oomycete Lagenidium giganteum ARSEF 373.</title>
        <authorList>
            <person name="Morgan W.R."/>
            <person name="Tartar A."/>
        </authorList>
    </citation>
    <scope>NUCLEOTIDE SEQUENCE</scope>
    <source>
        <strain evidence="1">ARSEF 373</strain>
    </source>
</reference>
<keyword evidence="2" id="KW-1185">Reference proteome</keyword>
<accession>A0AAV2Z835</accession>
<name>A0AAV2Z835_9STRA</name>
<protein>
    <submittedName>
        <fullName evidence="1">Uncharacterized protein</fullName>
    </submittedName>
</protein>
<organism evidence="1 2">
    <name type="scientific">Lagenidium giganteum</name>
    <dbReference type="NCBI Taxonomy" id="4803"/>
    <lineage>
        <taxon>Eukaryota</taxon>
        <taxon>Sar</taxon>
        <taxon>Stramenopiles</taxon>
        <taxon>Oomycota</taxon>
        <taxon>Peronosporomycetes</taxon>
        <taxon>Pythiales</taxon>
        <taxon>Pythiaceae</taxon>
    </lineage>
</organism>
<reference evidence="1" key="1">
    <citation type="submission" date="2022-11" db="EMBL/GenBank/DDBJ databases">
        <authorList>
            <person name="Morgan W.R."/>
            <person name="Tartar A."/>
        </authorList>
    </citation>
    <scope>NUCLEOTIDE SEQUENCE</scope>
    <source>
        <strain evidence="1">ARSEF 373</strain>
    </source>
</reference>
<comment type="caution">
    <text evidence="1">The sequence shown here is derived from an EMBL/GenBank/DDBJ whole genome shotgun (WGS) entry which is preliminary data.</text>
</comment>
<gene>
    <name evidence="1" type="ORF">N0F65_011437</name>
</gene>
<dbReference type="EMBL" id="DAKRPA010000018">
    <property type="protein sequence ID" value="DBA03536.1"/>
    <property type="molecule type" value="Genomic_DNA"/>
</dbReference>
<dbReference type="Proteomes" id="UP001146120">
    <property type="component" value="Unassembled WGS sequence"/>
</dbReference>
<proteinExistence type="predicted"/>
<evidence type="ECO:0000313" key="1">
    <source>
        <dbReference type="EMBL" id="DBA03536.1"/>
    </source>
</evidence>
<sequence>MRQSSTWPSCGAVWVFFTGKVSSTSLHQRRNLNRKAFGVEEPTDTDVLTHARSSTLKASKKMISTFMPRQTMPWDCVNNAGNPTKAKEVNAIIKRVQKFEVRRSAAVMRQLRAMHSTLLTMKRRLAEVAMHQQRELEELRLSVQRKITVVATGVKRIAAQPVVRPRSLVGACSTPVVANEDRVSAGTHQRAQLSKRPTDLFVLWHEYEFGCAGCKPAKQFTPSERGACKSVFSFRFGFWELIEKLMRRGHTSDFAMGVAARSPPSCSASAETKPLAVIEGCDRCCLNV</sequence>
<dbReference type="AlphaFoldDB" id="A0AAV2Z835"/>
<evidence type="ECO:0000313" key="2">
    <source>
        <dbReference type="Proteomes" id="UP001146120"/>
    </source>
</evidence>